<comment type="similarity">
    <text evidence="2">Belongs to the TerC family.</text>
</comment>
<keyword evidence="4 6" id="KW-1133">Transmembrane helix</keyword>
<keyword evidence="5 6" id="KW-0472">Membrane</keyword>
<feature type="transmembrane region" description="Helical" evidence="6">
    <location>
        <begin position="276"/>
        <end position="296"/>
    </location>
</feature>
<organism evidence="7 8">
    <name type="scientific">Micavibrio aeruginosavorus EPB</name>
    <dbReference type="NCBI Taxonomy" id="349215"/>
    <lineage>
        <taxon>Bacteria</taxon>
        <taxon>Pseudomonadati</taxon>
        <taxon>Bdellovibrionota</taxon>
        <taxon>Bdellovibrionia</taxon>
        <taxon>Bdellovibrionales</taxon>
        <taxon>Pseudobdellovibrionaceae</taxon>
        <taxon>Micavibrio</taxon>
    </lineage>
</organism>
<gene>
    <name evidence="7" type="ORF">A11S_49</name>
</gene>
<proteinExistence type="inferred from homology"/>
<evidence type="ECO:0000256" key="1">
    <source>
        <dbReference type="ARBA" id="ARBA00004141"/>
    </source>
</evidence>
<dbReference type="GO" id="GO:0016020">
    <property type="term" value="C:membrane"/>
    <property type="evidence" value="ECO:0007669"/>
    <property type="project" value="UniProtKB-SubCell"/>
</dbReference>
<evidence type="ECO:0000256" key="4">
    <source>
        <dbReference type="ARBA" id="ARBA00022989"/>
    </source>
</evidence>
<feature type="transmembrane region" description="Helical" evidence="6">
    <location>
        <begin position="244"/>
        <end position="264"/>
    </location>
</feature>
<feature type="transmembrane region" description="Helical" evidence="6">
    <location>
        <begin position="302"/>
        <end position="321"/>
    </location>
</feature>
<comment type="subcellular location">
    <subcellularLocation>
        <location evidence="1">Membrane</location>
        <topology evidence="1">Multi-pass membrane protein</topology>
    </subcellularLocation>
</comment>
<dbReference type="AlphaFoldDB" id="M4VBV3"/>
<feature type="transmembrane region" description="Helical" evidence="6">
    <location>
        <begin position="52"/>
        <end position="71"/>
    </location>
</feature>
<dbReference type="Proteomes" id="UP000011932">
    <property type="component" value="Chromosome"/>
</dbReference>
<feature type="transmembrane region" description="Helical" evidence="6">
    <location>
        <begin position="20"/>
        <end position="40"/>
    </location>
</feature>
<keyword evidence="3 6" id="KW-0812">Transmembrane</keyword>
<dbReference type="KEGG" id="man:A11S_49"/>
<accession>M4VBV3</accession>
<reference evidence="7 8" key="1">
    <citation type="journal article" date="2013" name="ISME J.">
        <title>By their genes ye shall know them: genomic signatures of predatory bacteria.</title>
        <authorList>
            <person name="Pasternak Z."/>
            <person name="Pietrokovski S."/>
            <person name="Rotem O."/>
            <person name="Gophna U."/>
            <person name="Lurie-Weinberger M.N."/>
            <person name="Jurkevitch E."/>
        </authorList>
    </citation>
    <scope>NUCLEOTIDE SEQUENCE [LARGE SCALE GENOMIC DNA]</scope>
    <source>
        <strain evidence="7">EPB</strain>
    </source>
</reference>
<sequence>MLMDTLLDFFTQTALGHPVWMWAAFLGIVLTLLVFDLGVLNRKDHEIGVRESLRLTGVYVAIALLFGVWVWNALGADPGLDYFTAYLIELSLSIDNLFVISMIFAYYGVPRQYQHRVLFWGIIGVIVMRGILIGVGSAVVHRFEWVLLIFAAFLIFTGLKMLLAKDDDEDRIEDSAFLKFLQKHLRVTPFLHGHKFFVREKGMDSLTGWVATPLFLALVTVEVADLIFAVDSVPAVLAITNNTFVVYTSNIFAVVGLRAMYFAVAAIIHRFHYMKYALAVILMFIGTKAFIAEFAGFKLPPVLSLGITLTLLASGIIFSMIKTRKEAEAVVQAALKGESIVHIGPKPGDDPKTPPVTQDT</sequence>
<evidence type="ECO:0000256" key="3">
    <source>
        <dbReference type="ARBA" id="ARBA00022692"/>
    </source>
</evidence>
<dbReference type="PATRIC" id="fig|349215.9.peg.50"/>
<feature type="transmembrane region" description="Helical" evidence="6">
    <location>
        <begin position="206"/>
        <end position="224"/>
    </location>
</feature>
<evidence type="ECO:0000256" key="5">
    <source>
        <dbReference type="ARBA" id="ARBA00023136"/>
    </source>
</evidence>
<dbReference type="NCBIfam" id="TIGR03718">
    <property type="entry name" value="R_switched_Alx"/>
    <property type="match status" value="1"/>
</dbReference>
<protein>
    <submittedName>
        <fullName evidence="7">Integral membrane protein TerC</fullName>
    </submittedName>
</protein>
<dbReference type="Pfam" id="PF03741">
    <property type="entry name" value="TerC"/>
    <property type="match status" value="1"/>
</dbReference>
<evidence type="ECO:0000256" key="6">
    <source>
        <dbReference type="SAM" id="Phobius"/>
    </source>
</evidence>
<evidence type="ECO:0000313" key="7">
    <source>
        <dbReference type="EMBL" id="AGH96887.1"/>
    </source>
</evidence>
<feature type="transmembrane region" description="Helical" evidence="6">
    <location>
        <begin position="117"/>
        <end position="139"/>
    </location>
</feature>
<dbReference type="InterPro" id="IPR022369">
    <property type="entry name" value="Integral_membrane_TerC_rswitch"/>
</dbReference>
<evidence type="ECO:0000256" key="2">
    <source>
        <dbReference type="ARBA" id="ARBA00007511"/>
    </source>
</evidence>
<dbReference type="EMBL" id="CP003538">
    <property type="protein sequence ID" value="AGH96887.1"/>
    <property type="molecule type" value="Genomic_DNA"/>
</dbReference>
<feature type="transmembrane region" description="Helical" evidence="6">
    <location>
        <begin position="83"/>
        <end position="105"/>
    </location>
</feature>
<evidence type="ECO:0000313" key="8">
    <source>
        <dbReference type="Proteomes" id="UP000011932"/>
    </source>
</evidence>
<dbReference type="PANTHER" id="PTHR30238">
    <property type="entry name" value="MEMBRANE BOUND PREDICTED REDOX MODULATOR"/>
    <property type="match status" value="1"/>
</dbReference>
<dbReference type="PANTHER" id="PTHR30238:SF0">
    <property type="entry name" value="THYLAKOID MEMBRANE PROTEIN TERC, CHLOROPLASTIC"/>
    <property type="match status" value="1"/>
</dbReference>
<feature type="transmembrane region" description="Helical" evidence="6">
    <location>
        <begin position="145"/>
        <end position="163"/>
    </location>
</feature>
<dbReference type="InterPro" id="IPR005496">
    <property type="entry name" value="Integral_membrane_TerC"/>
</dbReference>
<dbReference type="STRING" id="349215.A11S_49"/>
<name>M4VBV3_9BACT</name>
<dbReference type="HOGENOM" id="CLU_045644_1_2_5"/>